<evidence type="ECO:0000313" key="3">
    <source>
        <dbReference type="EMBL" id="MBB6677821.1"/>
    </source>
</evidence>
<dbReference type="RefSeq" id="WP_185179100.1">
    <property type="nucleotide sequence ID" value="NZ_CBCSEP010000043.1"/>
</dbReference>
<dbReference type="GO" id="GO:0016020">
    <property type="term" value="C:membrane"/>
    <property type="evidence" value="ECO:0007669"/>
    <property type="project" value="TreeGrafter"/>
</dbReference>
<dbReference type="InterPro" id="IPR050266">
    <property type="entry name" value="AB_hydrolase_sf"/>
</dbReference>
<evidence type="ECO:0000313" key="4">
    <source>
        <dbReference type="Proteomes" id="UP000574133"/>
    </source>
</evidence>
<dbReference type="PANTHER" id="PTHR43798:SF31">
    <property type="entry name" value="AB HYDROLASE SUPERFAMILY PROTEIN YCLE"/>
    <property type="match status" value="1"/>
</dbReference>
<keyword evidence="1 3" id="KW-0378">Hydrolase</keyword>
<gene>
    <name evidence="3" type="ORF">H4Q31_10840</name>
</gene>
<sequence length="231" mass="26429">MKVSNNGVYIHYLSSNPQSSLTPLVICPGLSETAEDYLDLMEYLSPRPCIAISFRGRGQSDTPEAGYTLNDHVSDIASVIDAAQLSSFHLYAYSRGVSYALGYLKDNMSKVVSAIMQEYPAEHRRITPNWVDSYLNEYLIPFYRQQHIRPEAVRGIQLESEQVTFQFPIPRKMLVIRGLLEGSLVDDEAIKGYQRLSTEIEYADFHQSGHDIRNTERELLYRTIHDFIRNA</sequence>
<reference evidence="3 4" key="1">
    <citation type="submission" date="2020-08" db="EMBL/GenBank/DDBJ databases">
        <title>Cohnella phylogeny.</title>
        <authorList>
            <person name="Dunlap C."/>
        </authorList>
    </citation>
    <scope>NUCLEOTIDE SEQUENCE [LARGE SCALE GENOMIC DNA]</scope>
    <source>
        <strain evidence="3 4">DSM 103658</strain>
    </source>
</reference>
<feature type="domain" description="AB hydrolase-1" evidence="2">
    <location>
        <begin position="23"/>
        <end position="133"/>
    </location>
</feature>
<organism evidence="3 4">
    <name type="scientific">Cohnella lubricantis</name>
    <dbReference type="NCBI Taxonomy" id="2163172"/>
    <lineage>
        <taxon>Bacteria</taxon>
        <taxon>Bacillati</taxon>
        <taxon>Bacillota</taxon>
        <taxon>Bacilli</taxon>
        <taxon>Bacillales</taxon>
        <taxon>Paenibacillaceae</taxon>
        <taxon>Cohnella</taxon>
    </lineage>
</organism>
<dbReference type="Proteomes" id="UP000574133">
    <property type="component" value="Unassembled WGS sequence"/>
</dbReference>
<dbReference type="PANTHER" id="PTHR43798">
    <property type="entry name" value="MONOACYLGLYCEROL LIPASE"/>
    <property type="match status" value="1"/>
</dbReference>
<protein>
    <submittedName>
        <fullName evidence="3">Alpha/beta hydrolase</fullName>
    </submittedName>
</protein>
<evidence type="ECO:0000256" key="1">
    <source>
        <dbReference type="ARBA" id="ARBA00022801"/>
    </source>
</evidence>
<comment type="caution">
    <text evidence="3">The sequence shown here is derived from an EMBL/GenBank/DDBJ whole genome shotgun (WGS) entry which is preliminary data.</text>
</comment>
<dbReference type="Gene3D" id="3.40.50.1820">
    <property type="entry name" value="alpha/beta hydrolase"/>
    <property type="match status" value="1"/>
</dbReference>
<dbReference type="InterPro" id="IPR029058">
    <property type="entry name" value="AB_hydrolase_fold"/>
</dbReference>
<dbReference type="Pfam" id="PF00561">
    <property type="entry name" value="Abhydrolase_1"/>
    <property type="match status" value="1"/>
</dbReference>
<proteinExistence type="predicted"/>
<dbReference type="AlphaFoldDB" id="A0A841TH94"/>
<dbReference type="GO" id="GO:0016787">
    <property type="term" value="F:hydrolase activity"/>
    <property type="evidence" value="ECO:0007669"/>
    <property type="project" value="UniProtKB-KW"/>
</dbReference>
<keyword evidence="4" id="KW-1185">Reference proteome</keyword>
<dbReference type="SUPFAM" id="SSF53474">
    <property type="entry name" value="alpha/beta-Hydrolases"/>
    <property type="match status" value="1"/>
</dbReference>
<accession>A0A841TH94</accession>
<evidence type="ECO:0000259" key="2">
    <source>
        <dbReference type="Pfam" id="PF00561"/>
    </source>
</evidence>
<dbReference type="EMBL" id="JACJVN010000038">
    <property type="protein sequence ID" value="MBB6677821.1"/>
    <property type="molecule type" value="Genomic_DNA"/>
</dbReference>
<dbReference type="InterPro" id="IPR000073">
    <property type="entry name" value="AB_hydrolase_1"/>
</dbReference>
<name>A0A841TH94_9BACL</name>